<dbReference type="Proteomes" id="UP000677228">
    <property type="component" value="Unassembled WGS sequence"/>
</dbReference>
<dbReference type="EMBL" id="CAJOBA010079557">
    <property type="protein sequence ID" value="CAF4434975.1"/>
    <property type="molecule type" value="Genomic_DNA"/>
</dbReference>
<evidence type="ECO:0000259" key="3">
    <source>
        <dbReference type="Pfam" id="PF00005"/>
    </source>
</evidence>
<sequence>MLQSNSGTVTVEGYDNTRNLQTVRKMIGYCPQYDILYDELSVNEHLELVAKLRSMTKDDMNNSINKILTQISLSNDEKKLAKDLSGGMKRRLSVGMALIGDPEVTNRLYYQNNREKICLHIGINI</sequence>
<name>A0A8S2G2M0_9BILA</name>
<dbReference type="Gene3D" id="3.40.50.300">
    <property type="entry name" value="P-loop containing nucleotide triphosphate hydrolases"/>
    <property type="match status" value="1"/>
</dbReference>
<dbReference type="InterPro" id="IPR003439">
    <property type="entry name" value="ABC_transporter-like_ATP-bd"/>
</dbReference>
<evidence type="ECO:0000313" key="6">
    <source>
        <dbReference type="Proteomes" id="UP000677228"/>
    </source>
</evidence>
<protein>
    <recommendedName>
        <fullName evidence="3">ABC transporter domain-containing protein</fullName>
    </recommendedName>
</protein>
<dbReference type="GO" id="GO:0140359">
    <property type="term" value="F:ABC-type transporter activity"/>
    <property type="evidence" value="ECO:0007669"/>
    <property type="project" value="InterPro"/>
</dbReference>
<evidence type="ECO:0000256" key="2">
    <source>
        <dbReference type="ARBA" id="ARBA00022737"/>
    </source>
</evidence>
<keyword evidence="2" id="KW-0677">Repeat</keyword>
<keyword evidence="1" id="KW-0813">Transport</keyword>
<feature type="domain" description="ABC transporter" evidence="3">
    <location>
        <begin position="2"/>
        <end position="104"/>
    </location>
</feature>
<dbReference type="GO" id="GO:0005319">
    <property type="term" value="F:lipid transporter activity"/>
    <property type="evidence" value="ECO:0007669"/>
    <property type="project" value="TreeGrafter"/>
</dbReference>
<gene>
    <name evidence="4" type="ORF">OVA965_LOCUS43007</name>
    <name evidence="5" type="ORF">TMI583_LOCUS45101</name>
</gene>
<dbReference type="PANTHER" id="PTHR19229">
    <property type="entry name" value="ATP-BINDING CASSETTE TRANSPORTER SUBFAMILY A ABCA"/>
    <property type="match status" value="1"/>
</dbReference>
<dbReference type="AlphaFoldDB" id="A0A8S2G2M0"/>
<dbReference type="InterPro" id="IPR027417">
    <property type="entry name" value="P-loop_NTPase"/>
</dbReference>
<organism evidence="4 6">
    <name type="scientific">Didymodactylos carnosus</name>
    <dbReference type="NCBI Taxonomy" id="1234261"/>
    <lineage>
        <taxon>Eukaryota</taxon>
        <taxon>Metazoa</taxon>
        <taxon>Spiralia</taxon>
        <taxon>Gnathifera</taxon>
        <taxon>Rotifera</taxon>
        <taxon>Eurotatoria</taxon>
        <taxon>Bdelloidea</taxon>
        <taxon>Philodinida</taxon>
        <taxon>Philodinidae</taxon>
        <taxon>Didymodactylos</taxon>
    </lineage>
</organism>
<dbReference type="InterPro" id="IPR026082">
    <property type="entry name" value="ABCA"/>
</dbReference>
<evidence type="ECO:0000313" key="5">
    <source>
        <dbReference type="EMBL" id="CAF4434975.1"/>
    </source>
</evidence>
<reference evidence="4" key="1">
    <citation type="submission" date="2021-02" db="EMBL/GenBank/DDBJ databases">
        <authorList>
            <person name="Nowell W R."/>
        </authorList>
    </citation>
    <scope>NUCLEOTIDE SEQUENCE</scope>
</reference>
<evidence type="ECO:0000256" key="1">
    <source>
        <dbReference type="ARBA" id="ARBA00022448"/>
    </source>
</evidence>
<dbReference type="Pfam" id="PF00005">
    <property type="entry name" value="ABC_tran"/>
    <property type="match status" value="1"/>
</dbReference>
<dbReference type="PANTHER" id="PTHR19229:SF36">
    <property type="entry name" value="ATP-BINDING CASSETTE SUB-FAMILY A MEMBER 2"/>
    <property type="match status" value="1"/>
</dbReference>
<dbReference type="EMBL" id="CAJNOK010054911">
    <property type="protein sequence ID" value="CAF1617453.1"/>
    <property type="molecule type" value="Genomic_DNA"/>
</dbReference>
<comment type="caution">
    <text evidence="4">The sequence shown here is derived from an EMBL/GenBank/DDBJ whole genome shotgun (WGS) entry which is preliminary data.</text>
</comment>
<dbReference type="GO" id="GO:0016020">
    <property type="term" value="C:membrane"/>
    <property type="evidence" value="ECO:0007669"/>
    <property type="project" value="InterPro"/>
</dbReference>
<dbReference type="GO" id="GO:0005524">
    <property type="term" value="F:ATP binding"/>
    <property type="evidence" value="ECO:0007669"/>
    <property type="project" value="InterPro"/>
</dbReference>
<dbReference type="SUPFAM" id="SSF52540">
    <property type="entry name" value="P-loop containing nucleoside triphosphate hydrolases"/>
    <property type="match status" value="1"/>
</dbReference>
<dbReference type="GO" id="GO:0016887">
    <property type="term" value="F:ATP hydrolysis activity"/>
    <property type="evidence" value="ECO:0007669"/>
    <property type="project" value="InterPro"/>
</dbReference>
<accession>A0A8S2G2M0</accession>
<feature type="non-terminal residue" evidence="4">
    <location>
        <position position="1"/>
    </location>
</feature>
<evidence type="ECO:0000313" key="4">
    <source>
        <dbReference type="EMBL" id="CAF1617453.1"/>
    </source>
</evidence>
<dbReference type="Proteomes" id="UP000682733">
    <property type="component" value="Unassembled WGS sequence"/>
</dbReference>
<proteinExistence type="predicted"/>